<evidence type="ECO:0000256" key="5">
    <source>
        <dbReference type="ARBA" id="ARBA00022989"/>
    </source>
</evidence>
<organism evidence="9 10">
    <name type="scientific">Leifsonia shinshuensis</name>
    <dbReference type="NCBI Taxonomy" id="150026"/>
    <lineage>
        <taxon>Bacteria</taxon>
        <taxon>Bacillati</taxon>
        <taxon>Actinomycetota</taxon>
        <taxon>Actinomycetes</taxon>
        <taxon>Micrococcales</taxon>
        <taxon>Microbacteriaceae</taxon>
        <taxon>Leifsonia</taxon>
    </lineage>
</organism>
<feature type="transmembrane region" description="Helical" evidence="7">
    <location>
        <begin position="21"/>
        <end position="45"/>
    </location>
</feature>
<dbReference type="InterPro" id="IPR000515">
    <property type="entry name" value="MetI-like"/>
</dbReference>
<feature type="transmembrane region" description="Helical" evidence="7">
    <location>
        <begin position="216"/>
        <end position="237"/>
    </location>
</feature>
<reference evidence="10" key="1">
    <citation type="submission" date="2019-09" db="EMBL/GenBank/DDBJ databases">
        <title>Antimicrobial potential of Antarctic Bacteria.</title>
        <authorList>
            <person name="Benaud N."/>
            <person name="Edwards R.J."/>
            <person name="Ferrari B.C."/>
        </authorList>
    </citation>
    <scope>NUCLEOTIDE SEQUENCE [LARGE SCALE GENOMIC DNA]</scope>
    <source>
        <strain evidence="10">INR9</strain>
    </source>
</reference>
<dbReference type="PANTHER" id="PTHR43386">
    <property type="entry name" value="OLIGOPEPTIDE TRANSPORT SYSTEM PERMEASE PROTEIN APPC"/>
    <property type="match status" value="1"/>
</dbReference>
<evidence type="ECO:0000256" key="1">
    <source>
        <dbReference type="ARBA" id="ARBA00004651"/>
    </source>
</evidence>
<dbReference type="GO" id="GO:0055085">
    <property type="term" value="P:transmembrane transport"/>
    <property type="evidence" value="ECO:0007669"/>
    <property type="project" value="InterPro"/>
</dbReference>
<keyword evidence="3" id="KW-1003">Cell membrane</keyword>
<protein>
    <submittedName>
        <fullName evidence="9">ABC transporter permease</fullName>
    </submittedName>
</protein>
<feature type="transmembrane region" description="Helical" evidence="7">
    <location>
        <begin position="154"/>
        <end position="171"/>
    </location>
</feature>
<evidence type="ECO:0000256" key="6">
    <source>
        <dbReference type="ARBA" id="ARBA00023136"/>
    </source>
</evidence>
<keyword evidence="4 7" id="KW-0812">Transmembrane</keyword>
<dbReference type="PANTHER" id="PTHR43386:SF1">
    <property type="entry name" value="D,D-DIPEPTIDE TRANSPORT SYSTEM PERMEASE PROTEIN DDPC-RELATED"/>
    <property type="match status" value="1"/>
</dbReference>
<dbReference type="Proteomes" id="UP000515511">
    <property type="component" value="Chromosome"/>
</dbReference>
<keyword evidence="6 7" id="KW-0472">Membrane</keyword>
<dbReference type="PROSITE" id="PS50928">
    <property type="entry name" value="ABC_TM1"/>
    <property type="match status" value="1"/>
</dbReference>
<dbReference type="EMBL" id="CP043641">
    <property type="protein sequence ID" value="QNE36773.1"/>
    <property type="molecule type" value="Genomic_DNA"/>
</dbReference>
<accession>A0A7G6YE58</accession>
<evidence type="ECO:0000313" key="9">
    <source>
        <dbReference type="EMBL" id="QNE36773.1"/>
    </source>
</evidence>
<evidence type="ECO:0000259" key="8">
    <source>
        <dbReference type="PROSITE" id="PS50928"/>
    </source>
</evidence>
<evidence type="ECO:0000256" key="3">
    <source>
        <dbReference type="ARBA" id="ARBA00022475"/>
    </source>
</evidence>
<dbReference type="KEGG" id="lse:F1C12_17720"/>
<keyword evidence="2 7" id="KW-0813">Transport</keyword>
<comment type="similarity">
    <text evidence="7">Belongs to the binding-protein-dependent transport system permease family.</text>
</comment>
<sequence length="306" mass="32614">MAQTLAIAAVKSRPARARVNWLRVTLAFLPLAIILALAVFAPLIAPYDPVTTVAASRLAPSADHLFGTDSVGMDVFSRTIYGARVAVQFGVAVAVCSTAGGILIGTFIGLSESSRGLAGWIGRFLNQVSDYFIAIPSIILGIVVVGIMGSSPVALIIAITLCLIQATIKLTRAEVLRVRREGYLEAAELAGESPLRAAFVHVVPNSIGPAMRNMPLVFGNCVIILASLGFIGVGVKAPTPEWGYMISSGISSLMLGRWWPTVFPAIFVALSVLAIAHSSRAIPQVWPYLAAHVKKRYRTERKSRAH</sequence>
<feature type="transmembrane region" description="Helical" evidence="7">
    <location>
        <begin position="257"/>
        <end position="276"/>
    </location>
</feature>
<dbReference type="GO" id="GO:0005886">
    <property type="term" value="C:plasma membrane"/>
    <property type="evidence" value="ECO:0007669"/>
    <property type="project" value="UniProtKB-SubCell"/>
</dbReference>
<dbReference type="InterPro" id="IPR035906">
    <property type="entry name" value="MetI-like_sf"/>
</dbReference>
<feature type="domain" description="ABC transmembrane type-1" evidence="8">
    <location>
        <begin position="87"/>
        <end position="279"/>
    </location>
</feature>
<feature type="transmembrane region" description="Helical" evidence="7">
    <location>
        <begin position="85"/>
        <end position="110"/>
    </location>
</feature>
<dbReference type="AlphaFoldDB" id="A0A7G6YE58"/>
<dbReference type="Pfam" id="PF00528">
    <property type="entry name" value="BPD_transp_1"/>
    <property type="match status" value="1"/>
</dbReference>
<evidence type="ECO:0000313" key="10">
    <source>
        <dbReference type="Proteomes" id="UP000515511"/>
    </source>
</evidence>
<evidence type="ECO:0000256" key="4">
    <source>
        <dbReference type="ARBA" id="ARBA00022692"/>
    </source>
</evidence>
<evidence type="ECO:0000256" key="7">
    <source>
        <dbReference type="RuleBase" id="RU363032"/>
    </source>
</evidence>
<dbReference type="Gene3D" id="1.10.3720.10">
    <property type="entry name" value="MetI-like"/>
    <property type="match status" value="1"/>
</dbReference>
<proteinExistence type="inferred from homology"/>
<comment type="subcellular location">
    <subcellularLocation>
        <location evidence="1 7">Cell membrane</location>
        <topology evidence="1 7">Multi-pass membrane protein</topology>
    </subcellularLocation>
</comment>
<gene>
    <name evidence="9" type="ORF">F1C12_17720</name>
</gene>
<keyword evidence="5 7" id="KW-1133">Transmembrane helix</keyword>
<dbReference type="CDD" id="cd06261">
    <property type="entry name" value="TM_PBP2"/>
    <property type="match status" value="1"/>
</dbReference>
<dbReference type="InterPro" id="IPR050366">
    <property type="entry name" value="BP-dependent_transpt_permease"/>
</dbReference>
<dbReference type="SUPFAM" id="SSF161098">
    <property type="entry name" value="MetI-like"/>
    <property type="match status" value="1"/>
</dbReference>
<name>A0A7G6YE58_9MICO</name>
<evidence type="ECO:0000256" key="2">
    <source>
        <dbReference type="ARBA" id="ARBA00022448"/>
    </source>
</evidence>
<feature type="transmembrane region" description="Helical" evidence="7">
    <location>
        <begin position="131"/>
        <end position="148"/>
    </location>
</feature>
<dbReference type="RefSeq" id="WP_185276213.1">
    <property type="nucleotide sequence ID" value="NZ_CP043641.1"/>
</dbReference>